<comment type="caution">
    <text evidence="1">The sequence shown here is derived from an EMBL/GenBank/DDBJ whole genome shotgun (WGS) entry which is preliminary data.</text>
</comment>
<protein>
    <submittedName>
        <fullName evidence="1">Uncharacterized protein</fullName>
    </submittedName>
</protein>
<dbReference type="Proteomes" id="UP001451303">
    <property type="component" value="Unassembled WGS sequence"/>
</dbReference>
<reference evidence="1 2" key="1">
    <citation type="submission" date="2023-09" db="EMBL/GenBank/DDBJ databases">
        <title>Multi-omics analysis of a traditional fermented food reveals byproduct-associated fungal strains for waste-to-food upcycling.</title>
        <authorList>
            <consortium name="Lawrence Berkeley National Laboratory"/>
            <person name="Rekdal V.M."/>
            <person name="Villalobos-Escobedo J.M."/>
            <person name="Rodriguez-Valeron N."/>
            <person name="Garcia M.O."/>
            <person name="Vasquez D.P."/>
            <person name="Damayanti I."/>
            <person name="Sorensen P.M."/>
            <person name="Baidoo E.E."/>
            <person name="De Carvalho A.C."/>
            <person name="Riley R."/>
            <person name="Lipzen A."/>
            <person name="He G."/>
            <person name="Yan M."/>
            <person name="Haridas S."/>
            <person name="Daum C."/>
            <person name="Yoshinaga Y."/>
            <person name="Ng V."/>
            <person name="Grigoriev I.V."/>
            <person name="Munk R."/>
            <person name="Nuraida L."/>
            <person name="Wijaya C.H."/>
            <person name="Morales P.-C."/>
            <person name="Keasling J.D."/>
        </authorList>
    </citation>
    <scope>NUCLEOTIDE SEQUENCE [LARGE SCALE GENOMIC DNA]</scope>
    <source>
        <strain evidence="1 2">FGSC 2613</strain>
    </source>
</reference>
<keyword evidence="2" id="KW-1185">Reference proteome</keyword>
<gene>
    <name evidence="1" type="ORF">QR685DRAFT_594667</name>
</gene>
<dbReference type="EMBL" id="JAVLET010000002">
    <property type="protein sequence ID" value="KAL0472756.1"/>
    <property type="molecule type" value="Genomic_DNA"/>
</dbReference>
<proteinExistence type="predicted"/>
<evidence type="ECO:0000313" key="1">
    <source>
        <dbReference type="EMBL" id="KAL0472756.1"/>
    </source>
</evidence>
<evidence type="ECO:0000313" key="2">
    <source>
        <dbReference type="Proteomes" id="UP001451303"/>
    </source>
</evidence>
<accession>A0ABR3DJA4</accession>
<sequence>MDKLPQEVMDRLAGHLFPFLAFGGKYDHFQDSPGPAEFATISKIWQRTIEAMTFRQLGVLSCDDIPDAQYLLGRDPHWLASVERIDFLIKADGIPAEFPHTRDQKLVQEFHLLSNFISEIWVISIVGYNNWDALPYEQTTFTQEPGSLSQLPSCPAVTSLAIYSKEELRRDFLPRDESFAPRKSREAGTALESGRKVPPAWIMNILAKFPLAQEVDYEIFNFILCRQGRIRSNMQQGIHYTNSPCPLHLKLCNSLGGPAFTHLSNISLWFGPNNFLSAEVQAFLSHKLIRPSSSMSRGTRATDSLNSVLRTLSQQLQELHIHGLFSLSPDLFINRADDHNDDDDGNQPFWPRLRVLRVTTTLLTPCGSRWLIPPHRFGYPRRWKRDFTINATLNSATVEFNKLMTALSHGMLSMPRLQLLTLDFLVGPDEPNWHNEDVDMTGNWTGSGQVIGNNAYVPGKTYELVRYNQRTEMEQWRGGITEKPAEGYRFCTLAVFNDWFVTGNNRILYWSPFPEEAVENWNELHKRIKGLTDLEEWRRL</sequence>
<name>A0ABR3DJA4_NEUIN</name>
<organism evidence="1 2">
    <name type="scientific">Neurospora intermedia</name>
    <dbReference type="NCBI Taxonomy" id="5142"/>
    <lineage>
        <taxon>Eukaryota</taxon>
        <taxon>Fungi</taxon>
        <taxon>Dikarya</taxon>
        <taxon>Ascomycota</taxon>
        <taxon>Pezizomycotina</taxon>
        <taxon>Sordariomycetes</taxon>
        <taxon>Sordariomycetidae</taxon>
        <taxon>Sordariales</taxon>
        <taxon>Sordariaceae</taxon>
        <taxon>Neurospora</taxon>
    </lineage>
</organism>